<gene>
    <name evidence="1" type="ORF">UFOPK2582_01699</name>
    <name evidence="2" type="ORF">UFOPK3914_01888</name>
</gene>
<proteinExistence type="predicted"/>
<accession>A0A6J6R5A3</accession>
<name>A0A6J6R5A3_9ZZZZ</name>
<evidence type="ECO:0000313" key="2">
    <source>
        <dbReference type="EMBL" id="CAB4996436.1"/>
    </source>
</evidence>
<dbReference type="EMBL" id="CAEZXS010000284">
    <property type="protein sequence ID" value="CAB4716618.1"/>
    <property type="molecule type" value="Genomic_DNA"/>
</dbReference>
<dbReference type="AlphaFoldDB" id="A0A6J6R5A3"/>
<dbReference type="EMBL" id="CAFBOG010000242">
    <property type="protein sequence ID" value="CAB4996436.1"/>
    <property type="molecule type" value="Genomic_DNA"/>
</dbReference>
<sequence length="155" mass="17616">MLSLTRGCRLDQGLALCRDLQFVSKIEPFERVERDIHVANSVVGKVRQKREAQMLTAVERVCSLAVIDEPNTLRLESITNRLHRGRLVNLADVPGVGFGGGERVQHVPTSHLVFECRRKRFEQNHSRKVRLGLQQIHLVRIGQARIDQSVRAHEG</sequence>
<protein>
    <submittedName>
        <fullName evidence="1">Unannotated protein</fullName>
    </submittedName>
</protein>
<organism evidence="1">
    <name type="scientific">freshwater metagenome</name>
    <dbReference type="NCBI Taxonomy" id="449393"/>
    <lineage>
        <taxon>unclassified sequences</taxon>
        <taxon>metagenomes</taxon>
        <taxon>ecological metagenomes</taxon>
    </lineage>
</organism>
<evidence type="ECO:0000313" key="1">
    <source>
        <dbReference type="EMBL" id="CAB4716618.1"/>
    </source>
</evidence>
<reference evidence="1" key="1">
    <citation type="submission" date="2020-05" db="EMBL/GenBank/DDBJ databases">
        <authorList>
            <person name="Chiriac C."/>
            <person name="Salcher M."/>
            <person name="Ghai R."/>
            <person name="Kavagutti S V."/>
        </authorList>
    </citation>
    <scope>NUCLEOTIDE SEQUENCE</scope>
</reference>